<dbReference type="UniPathway" id="UPA00148"/>
<dbReference type="InterPro" id="IPR012382">
    <property type="entry name" value="CobI/CbiL"/>
</dbReference>
<dbReference type="GO" id="GO:0030788">
    <property type="term" value="F:precorrin-2 C20-methyltransferase activity"/>
    <property type="evidence" value="ECO:0007669"/>
    <property type="project" value="InterPro"/>
</dbReference>
<dbReference type="SUPFAM" id="SSF53790">
    <property type="entry name" value="Tetrapyrrole methylase"/>
    <property type="match status" value="1"/>
</dbReference>
<comment type="caution">
    <text evidence="9">The sequence shown here is derived from an EMBL/GenBank/DDBJ whole genome shotgun (WGS) entry which is preliminary data.</text>
</comment>
<dbReference type="GO" id="GO:0009236">
    <property type="term" value="P:cobalamin biosynthetic process"/>
    <property type="evidence" value="ECO:0007669"/>
    <property type="project" value="UniProtKB-UniRule"/>
</dbReference>
<dbReference type="InterPro" id="IPR014776">
    <property type="entry name" value="4pyrrole_Mease_sub2"/>
</dbReference>
<keyword evidence="6" id="KW-0949">S-adenosyl-L-methionine</keyword>
<dbReference type="RefSeq" id="WP_116174188.1">
    <property type="nucleotide sequence ID" value="NZ_CP144375.1"/>
</dbReference>
<protein>
    <submittedName>
        <fullName evidence="9">Precorrin-2/cobalt-factor-2 C20-methyltransferase</fullName>
    </submittedName>
</protein>
<keyword evidence="3" id="KW-0169">Cobalamin biosynthesis</keyword>
<dbReference type="InterPro" id="IPR006364">
    <property type="entry name" value="CobI/CbiL/CobIJ_dom"/>
</dbReference>
<name>A0A3E0I218_9PSEU</name>
<dbReference type="PANTHER" id="PTHR43467">
    <property type="entry name" value="COBALT-PRECORRIN-2 C(20)-METHYLTRANSFERASE"/>
    <property type="match status" value="1"/>
</dbReference>
<dbReference type="Gene3D" id="3.30.950.10">
    <property type="entry name" value="Methyltransferase, Cobalt-precorrin-4 Transmethylase, Domain 2"/>
    <property type="match status" value="1"/>
</dbReference>
<dbReference type="InterPro" id="IPR014777">
    <property type="entry name" value="4pyrrole_Mease_sub1"/>
</dbReference>
<dbReference type="Gene3D" id="3.40.1010.10">
    <property type="entry name" value="Cobalt-precorrin-4 Transmethylase, Domain 1"/>
    <property type="match status" value="1"/>
</dbReference>
<proteinExistence type="inferred from homology"/>
<keyword evidence="10" id="KW-1185">Reference proteome</keyword>
<keyword evidence="4 9" id="KW-0489">Methyltransferase</keyword>
<dbReference type="CDD" id="cd11645">
    <property type="entry name" value="Precorrin_2_C20_MT"/>
    <property type="match status" value="1"/>
</dbReference>
<evidence type="ECO:0000313" key="9">
    <source>
        <dbReference type="EMBL" id="REH52225.1"/>
    </source>
</evidence>
<comment type="similarity">
    <text evidence="2 7">Belongs to the precorrin methyltransferase family.</text>
</comment>
<evidence type="ECO:0000256" key="5">
    <source>
        <dbReference type="ARBA" id="ARBA00022679"/>
    </source>
</evidence>
<evidence type="ECO:0000313" key="10">
    <source>
        <dbReference type="Proteomes" id="UP000256269"/>
    </source>
</evidence>
<feature type="domain" description="Tetrapyrrole methylase" evidence="8">
    <location>
        <begin position="2"/>
        <end position="215"/>
    </location>
</feature>
<accession>A0A3E0I218</accession>
<evidence type="ECO:0000256" key="4">
    <source>
        <dbReference type="ARBA" id="ARBA00022603"/>
    </source>
</evidence>
<evidence type="ECO:0000256" key="7">
    <source>
        <dbReference type="PIRNR" id="PIRNR036427"/>
    </source>
</evidence>
<dbReference type="EMBL" id="QUNO01000003">
    <property type="protein sequence ID" value="REH52225.1"/>
    <property type="molecule type" value="Genomic_DNA"/>
</dbReference>
<comment type="pathway">
    <text evidence="1">Cofactor biosynthesis; adenosylcobalamin biosynthesis.</text>
</comment>
<dbReference type="AlphaFoldDB" id="A0A3E0I218"/>
<sequence length="245" mass="25977">MRLVGLGVGPGDPELLTLAGLRELKAAGRVFVPVMSTEEEGRSEAVVRAHLPVDAPIERLVFALNDDVRGSQQRRNELWDAAGTRVAEHLREKGGSAVFATIGDPMIYSTFTYLAATVRRLLPEVEVVLSPGITAMQAAASTAGLHLVEGVESLTLVPVTREVTGLRAALRGGGTVVAYKGGRRLDELKAEIVAAGALDRSVYAEHLGTDRARVLPLSDVDESVAAPYLSTVVILPPRGGRGEQL</sequence>
<dbReference type="PANTHER" id="PTHR43467:SF2">
    <property type="entry name" value="COBALT-PRECORRIN-2 C(20)-METHYLTRANSFERASE"/>
    <property type="match status" value="1"/>
</dbReference>
<dbReference type="Pfam" id="PF00590">
    <property type="entry name" value="TP_methylase"/>
    <property type="match status" value="1"/>
</dbReference>
<dbReference type="PIRSF" id="PIRSF036427">
    <property type="entry name" value="Precrrn-2_mtase"/>
    <property type="match status" value="1"/>
</dbReference>
<reference evidence="9 10" key="1">
    <citation type="submission" date="2018-08" db="EMBL/GenBank/DDBJ databases">
        <title>Genomic Encyclopedia of Archaeal and Bacterial Type Strains, Phase II (KMG-II): from individual species to whole genera.</title>
        <authorList>
            <person name="Goeker M."/>
        </authorList>
    </citation>
    <scope>NUCLEOTIDE SEQUENCE [LARGE SCALE GENOMIC DNA]</scope>
    <source>
        <strain evidence="9 10">DSM 45791</strain>
    </source>
</reference>
<dbReference type="NCBIfam" id="TIGR01467">
    <property type="entry name" value="cobI_cbiL"/>
    <property type="match status" value="1"/>
</dbReference>
<keyword evidence="5 9" id="KW-0808">Transferase</keyword>
<dbReference type="OrthoDB" id="9804789at2"/>
<dbReference type="InterPro" id="IPR035996">
    <property type="entry name" value="4pyrrol_Methylase_sf"/>
</dbReference>
<dbReference type="InterPro" id="IPR000878">
    <property type="entry name" value="4pyrrol_Mease"/>
</dbReference>
<gene>
    <name evidence="9" type="ORF">BCF44_103677</name>
</gene>
<dbReference type="GO" id="GO:0032259">
    <property type="term" value="P:methylation"/>
    <property type="evidence" value="ECO:0007669"/>
    <property type="project" value="UniProtKB-KW"/>
</dbReference>
<dbReference type="Proteomes" id="UP000256269">
    <property type="component" value="Unassembled WGS sequence"/>
</dbReference>
<evidence type="ECO:0000259" key="8">
    <source>
        <dbReference type="Pfam" id="PF00590"/>
    </source>
</evidence>
<evidence type="ECO:0000256" key="1">
    <source>
        <dbReference type="ARBA" id="ARBA00004953"/>
    </source>
</evidence>
<organism evidence="9 10">
    <name type="scientific">Kutzneria buriramensis</name>
    <dbReference type="NCBI Taxonomy" id="1045776"/>
    <lineage>
        <taxon>Bacteria</taxon>
        <taxon>Bacillati</taxon>
        <taxon>Actinomycetota</taxon>
        <taxon>Actinomycetes</taxon>
        <taxon>Pseudonocardiales</taxon>
        <taxon>Pseudonocardiaceae</taxon>
        <taxon>Kutzneria</taxon>
    </lineage>
</organism>
<evidence type="ECO:0000256" key="6">
    <source>
        <dbReference type="ARBA" id="ARBA00022691"/>
    </source>
</evidence>
<evidence type="ECO:0000256" key="2">
    <source>
        <dbReference type="ARBA" id="ARBA00005879"/>
    </source>
</evidence>
<evidence type="ECO:0000256" key="3">
    <source>
        <dbReference type="ARBA" id="ARBA00022573"/>
    </source>
</evidence>